<proteinExistence type="predicted"/>
<comment type="caution">
    <text evidence="1">The sequence shown here is derived from an EMBL/GenBank/DDBJ whole genome shotgun (WGS) entry which is preliminary data.</text>
</comment>
<reference evidence="1 2" key="2">
    <citation type="journal article" date="2022" name="Mol. Ecol. Resour.">
        <title>The genomes of chicory, endive, great burdock and yacon provide insights into Asteraceae paleo-polyploidization history and plant inulin production.</title>
        <authorList>
            <person name="Fan W."/>
            <person name="Wang S."/>
            <person name="Wang H."/>
            <person name="Wang A."/>
            <person name="Jiang F."/>
            <person name="Liu H."/>
            <person name="Zhao H."/>
            <person name="Xu D."/>
            <person name="Zhang Y."/>
        </authorList>
    </citation>
    <scope>NUCLEOTIDE SEQUENCE [LARGE SCALE GENOMIC DNA]</scope>
    <source>
        <strain evidence="2">cv. Yunnan</strain>
        <tissue evidence="1">Leaves</tissue>
    </source>
</reference>
<dbReference type="EMBL" id="CM042041">
    <property type="protein sequence ID" value="KAI3712461.1"/>
    <property type="molecule type" value="Genomic_DNA"/>
</dbReference>
<reference evidence="2" key="1">
    <citation type="journal article" date="2022" name="Mol. Ecol. Resour.">
        <title>The genomes of chicory, endive, great burdock and yacon provide insights into Asteraceae palaeo-polyploidization history and plant inulin production.</title>
        <authorList>
            <person name="Fan W."/>
            <person name="Wang S."/>
            <person name="Wang H."/>
            <person name="Wang A."/>
            <person name="Jiang F."/>
            <person name="Liu H."/>
            <person name="Zhao H."/>
            <person name="Xu D."/>
            <person name="Zhang Y."/>
        </authorList>
    </citation>
    <scope>NUCLEOTIDE SEQUENCE [LARGE SCALE GENOMIC DNA]</scope>
    <source>
        <strain evidence="2">cv. Yunnan</strain>
    </source>
</reference>
<keyword evidence="2" id="KW-1185">Reference proteome</keyword>
<gene>
    <name evidence="1" type="ORF">L1987_71018</name>
</gene>
<name>A0ACB9AR78_9ASTR</name>
<dbReference type="Proteomes" id="UP001056120">
    <property type="component" value="Linkage Group LG24"/>
</dbReference>
<protein>
    <submittedName>
        <fullName evidence="1">Uncharacterized protein</fullName>
    </submittedName>
</protein>
<accession>A0ACB9AR78</accession>
<evidence type="ECO:0000313" key="1">
    <source>
        <dbReference type="EMBL" id="KAI3712461.1"/>
    </source>
</evidence>
<organism evidence="1 2">
    <name type="scientific">Smallanthus sonchifolius</name>
    <dbReference type="NCBI Taxonomy" id="185202"/>
    <lineage>
        <taxon>Eukaryota</taxon>
        <taxon>Viridiplantae</taxon>
        <taxon>Streptophyta</taxon>
        <taxon>Embryophyta</taxon>
        <taxon>Tracheophyta</taxon>
        <taxon>Spermatophyta</taxon>
        <taxon>Magnoliopsida</taxon>
        <taxon>eudicotyledons</taxon>
        <taxon>Gunneridae</taxon>
        <taxon>Pentapetalae</taxon>
        <taxon>asterids</taxon>
        <taxon>campanulids</taxon>
        <taxon>Asterales</taxon>
        <taxon>Asteraceae</taxon>
        <taxon>Asteroideae</taxon>
        <taxon>Heliantheae alliance</taxon>
        <taxon>Millerieae</taxon>
        <taxon>Smallanthus</taxon>
    </lineage>
</organism>
<sequence length="106" mass="12165">MEVMQEVMEMLRSTVGPESWDYCVLWKPCKDQRVIEWVDCCCSGSNARQNENGGEQVLFQCKDVAFHHPTTDACHLLSLLPSSMPFDSGLTFFSSFFFQYIHTLNS</sequence>
<evidence type="ECO:0000313" key="2">
    <source>
        <dbReference type="Proteomes" id="UP001056120"/>
    </source>
</evidence>